<dbReference type="Gene3D" id="3.40.50.300">
    <property type="entry name" value="P-loop containing nucleotide triphosphate hydrolases"/>
    <property type="match status" value="1"/>
</dbReference>
<comment type="caution">
    <text evidence="2">The sequence shown here is derived from an EMBL/GenBank/DDBJ whole genome shotgun (WGS) entry which is preliminary data.</text>
</comment>
<dbReference type="EMBL" id="LAZR01023223">
    <property type="protein sequence ID" value="KKL79254.1"/>
    <property type="molecule type" value="Genomic_DNA"/>
</dbReference>
<dbReference type="SUPFAM" id="SSF52540">
    <property type="entry name" value="P-loop containing nucleoside triphosphate hydrolases"/>
    <property type="match status" value="1"/>
</dbReference>
<accession>A0A0F9EYZ4</accession>
<feature type="non-terminal residue" evidence="2">
    <location>
        <position position="1"/>
    </location>
</feature>
<sequence length="207" mass="23652">SYPRSGTHLLMALLWANYDVGECGEKIKAPNLRFQIDGNIESDPFIRWAQLFGTHKHVIDLPEFSIEPGQVVYSIRDPRDVFRSLWFMRFGNLLPENYVNEKRLCGWRNHVQEYHDLGAIIIRYEDLVRDWQSAISPIVYKFNLVKKIASGGTPCFGPREIGQVGWMGPVGPTAAAPHFPKEVDDRFAEILGDEIFDYKLGGLEIAE</sequence>
<dbReference type="GO" id="GO:0008146">
    <property type="term" value="F:sulfotransferase activity"/>
    <property type="evidence" value="ECO:0007669"/>
    <property type="project" value="InterPro"/>
</dbReference>
<dbReference type="InterPro" id="IPR027417">
    <property type="entry name" value="P-loop_NTPase"/>
</dbReference>
<reference evidence="2" key="1">
    <citation type="journal article" date="2015" name="Nature">
        <title>Complex archaea that bridge the gap between prokaryotes and eukaryotes.</title>
        <authorList>
            <person name="Spang A."/>
            <person name="Saw J.H."/>
            <person name="Jorgensen S.L."/>
            <person name="Zaremba-Niedzwiedzka K."/>
            <person name="Martijn J."/>
            <person name="Lind A.E."/>
            <person name="van Eijk R."/>
            <person name="Schleper C."/>
            <person name="Guy L."/>
            <person name="Ettema T.J."/>
        </authorList>
    </citation>
    <scope>NUCLEOTIDE SEQUENCE</scope>
</reference>
<evidence type="ECO:0000313" key="2">
    <source>
        <dbReference type="EMBL" id="KKL79254.1"/>
    </source>
</evidence>
<proteinExistence type="predicted"/>
<gene>
    <name evidence="2" type="ORF">LCGC14_2016650</name>
</gene>
<feature type="domain" description="Sulfotransferase" evidence="1">
    <location>
        <begin position="1"/>
        <end position="138"/>
    </location>
</feature>
<dbReference type="Pfam" id="PF00685">
    <property type="entry name" value="Sulfotransfer_1"/>
    <property type="match status" value="1"/>
</dbReference>
<name>A0A0F9EYZ4_9ZZZZ</name>
<dbReference type="InterPro" id="IPR000863">
    <property type="entry name" value="Sulfotransferase_dom"/>
</dbReference>
<organism evidence="2">
    <name type="scientific">marine sediment metagenome</name>
    <dbReference type="NCBI Taxonomy" id="412755"/>
    <lineage>
        <taxon>unclassified sequences</taxon>
        <taxon>metagenomes</taxon>
        <taxon>ecological metagenomes</taxon>
    </lineage>
</organism>
<dbReference type="AlphaFoldDB" id="A0A0F9EYZ4"/>
<protein>
    <recommendedName>
        <fullName evidence="1">Sulfotransferase domain-containing protein</fullName>
    </recommendedName>
</protein>
<evidence type="ECO:0000259" key="1">
    <source>
        <dbReference type="Pfam" id="PF00685"/>
    </source>
</evidence>